<dbReference type="CDD" id="cd00887">
    <property type="entry name" value="MoeA"/>
    <property type="match status" value="1"/>
</dbReference>
<evidence type="ECO:0000256" key="13">
    <source>
        <dbReference type="RuleBase" id="RU365090"/>
    </source>
</evidence>
<evidence type="ECO:0000313" key="15">
    <source>
        <dbReference type="EMBL" id="KAK9807479.1"/>
    </source>
</evidence>
<keyword evidence="7 13" id="KW-0479">Metal-binding</keyword>
<keyword evidence="16" id="KW-1185">Reference proteome</keyword>
<comment type="catalytic activity">
    <reaction evidence="13">
        <text>adenylyl-molybdopterin + molybdate = Mo-molybdopterin + AMP + H(+)</text>
        <dbReference type="Rhea" id="RHEA:35047"/>
        <dbReference type="ChEBI" id="CHEBI:15378"/>
        <dbReference type="ChEBI" id="CHEBI:36264"/>
        <dbReference type="ChEBI" id="CHEBI:62727"/>
        <dbReference type="ChEBI" id="CHEBI:71302"/>
        <dbReference type="ChEBI" id="CHEBI:456215"/>
    </reaction>
</comment>
<evidence type="ECO:0000259" key="14">
    <source>
        <dbReference type="SMART" id="SM00852"/>
    </source>
</evidence>
<dbReference type="InterPro" id="IPR001453">
    <property type="entry name" value="MoaB/Mog_dom"/>
</dbReference>
<dbReference type="PANTHER" id="PTHR10192:SF5">
    <property type="entry name" value="GEPHYRIN"/>
    <property type="match status" value="1"/>
</dbReference>
<dbReference type="InterPro" id="IPR036425">
    <property type="entry name" value="MoaB/Mog-like_dom_sf"/>
</dbReference>
<reference evidence="15 16" key="1">
    <citation type="journal article" date="2024" name="Nat. Commun.">
        <title>Phylogenomics reveals the evolutionary origins of lichenization in chlorophyte algae.</title>
        <authorList>
            <person name="Puginier C."/>
            <person name="Libourel C."/>
            <person name="Otte J."/>
            <person name="Skaloud P."/>
            <person name="Haon M."/>
            <person name="Grisel S."/>
            <person name="Petersen M."/>
            <person name="Berrin J.G."/>
            <person name="Delaux P.M."/>
            <person name="Dal Grande F."/>
            <person name="Keller J."/>
        </authorList>
    </citation>
    <scope>NUCLEOTIDE SEQUENCE [LARGE SCALE GENOMIC DNA]</scope>
    <source>
        <strain evidence="15 16">SAG 2043</strain>
    </source>
</reference>
<comment type="caution">
    <text evidence="15">The sequence shown here is derived from an EMBL/GenBank/DDBJ whole genome shotgun (WGS) entry which is preliminary data.</text>
</comment>
<comment type="cofactor">
    <cofactor evidence="1 13">
        <name>Mg(2+)</name>
        <dbReference type="ChEBI" id="CHEBI:18420"/>
    </cofactor>
</comment>
<dbReference type="PROSITE" id="PS01079">
    <property type="entry name" value="MOCF_BIOSYNTHESIS_2"/>
    <property type="match status" value="1"/>
</dbReference>
<dbReference type="Pfam" id="PF00994">
    <property type="entry name" value="MoCF_biosynth"/>
    <property type="match status" value="1"/>
</dbReference>
<dbReference type="InterPro" id="IPR038987">
    <property type="entry name" value="MoeA-like"/>
</dbReference>
<organism evidence="15 16">
    <name type="scientific">[Myrmecia] bisecta</name>
    <dbReference type="NCBI Taxonomy" id="41462"/>
    <lineage>
        <taxon>Eukaryota</taxon>
        <taxon>Viridiplantae</taxon>
        <taxon>Chlorophyta</taxon>
        <taxon>core chlorophytes</taxon>
        <taxon>Trebouxiophyceae</taxon>
        <taxon>Trebouxiales</taxon>
        <taxon>Trebouxiaceae</taxon>
        <taxon>Myrmecia</taxon>
    </lineage>
</organism>
<name>A0AAW1PI26_9CHLO</name>
<dbReference type="InterPro" id="IPR005110">
    <property type="entry name" value="MoeA_linker/N"/>
</dbReference>
<evidence type="ECO:0000256" key="4">
    <source>
        <dbReference type="ARBA" id="ARBA00008339"/>
    </source>
</evidence>
<dbReference type="SMART" id="SM00852">
    <property type="entry name" value="MoCF_biosynth"/>
    <property type="match status" value="1"/>
</dbReference>
<dbReference type="GO" id="GO:0046872">
    <property type="term" value="F:metal ion binding"/>
    <property type="evidence" value="ECO:0007669"/>
    <property type="project" value="UniProtKB-UniRule"/>
</dbReference>
<dbReference type="InterPro" id="IPR005111">
    <property type="entry name" value="MoeA_C_domain_IV"/>
</dbReference>
<dbReference type="Pfam" id="PF03454">
    <property type="entry name" value="MoeA_C"/>
    <property type="match status" value="1"/>
</dbReference>
<gene>
    <name evidence="15" type="ORF">WJX72_000300</name>
</gene>
<dbReference type="GO" id="GO:0005524">
    <property type="term" value="F:ATP binding"/>
    <property type="evidence" value="ECO:0007669"/>
    <property type="project" value="UniProtKB-UniRule"/>
</dbReference>
<dbReference type="InterPro" id="IPR008284">
    <property type="entry name" value="MoCF_biosynth_CS"/>
</dbReference>
<proteinExistence type="inferred from homology"/>
<dbReference type="FunFam" id="2.170.190.11:FF:000001">
    <property type="entry name" value="Molybdopterin molybdenumtransferase"/>
    <property type="match status" value="1"/>
</dbReference>
<dbReference type="GO" id="GO:0006777">
    <property type="term" value="P:Mo-molybdopterin cofactor biosynthetic process"/>
    <property type="evidence" value="ECO:0007669"/>
    <property type="project" value="UniProtKB-UniRule"/>
</dbReference>
<evidence type="ECO:0000256" key="7">
    <source>
        <dbReference type="ARBA" id="ARBA00022723"/>
    </source>
</evidence>
<dbReference type="Pfam" id="PF03453">
    <property type="entry name" value="MoeA_N"/>
    <property type="match status" value="1"/>
</dbReference>
<evidence type="ECO:0000256" key="3">
    <source>
        <dbReference type="ARBA" id="ARBA00007589"/>
    </source>
</evidence>
<dbReference type="EC" id="2.7.7.75" evidence="13"/>
<keyword evidence="8" id="KW-0547">Nucleotide-binding</keyword>
<dbReference type="SUPFAM" id="SSF63882">
    <property type="entry name" value="MoeA N-terminal region -like"/>
    <property type="match status" value="1"/>
</dbReference>
<evidence type="ECO:0000256" key="5">
    <source>
        <dbReference type="ARBA" id="ARBA00022505"/>
    </source>
</evidence>
<dbReference type="AlphaFoldDB" id="A0AAW1PI26"/>
<dbReference type="Proteomes" id="UP001489004">
    <property type="component" value="Unassembled WGS sequence"/>
</dbReference>
<dbReference type="InterPro" id="IPR036135">
    <property type="entry name" value="MoeA_linker/N_sf"/>
</dbReference>
<evidence type="ECO:0000256" key="9">
    <source>
        <dbReference type="ARBA" id="ARBA00022840"/>
    </source>
</evidence>
<dbReference type="EC" id="2.10.1.1" evidence="13"/>
<dbReference type="Gene3D" id="3.40.980.10">
    <property type="entry name" value="MoaB/Mog-like domain"/>
    <property type="match status" value="1"/>
</dbReference>
<keyword evidence="6 13" id="KW-0808">Transferase</keyword>
<evidence type="ECO:0000256" key="1">
    <source>
        <dbReference type="ARBA" id="ARBA00001946"/>
    </source>
</evidence>
<evidence type="ECO:0000256" key="12">
    <source>
        <dbReference type="ARBA" id="ARBA00023268"/>
    </source>
</evidence>
<protein>
    <recommendedName>
        <fullName evidence="13">Molybdopterin biosynthesis protein CNX1</fullName>
    </recommendedName>
    <alternativeName>
        <fullName evidence="13">Molybdenum cofactor biosynthesis enzyme CNX1</fullName>
    </alternativeName>
    <domain>
        <recommendedName>
            <fullName evidence="13">Molybdopterin molybdenumtransferase</fullName>
            <shortName evidence="13">MPT Mo-transferase</shortName>
            <ecNumber evidence="13">2.10.1.1</ecNumber>
        </recommendedName>
        <alternativeName>
            <fullName evidence="13">Domain E</fullName>
        </alternativeName>
    </domain>
    <domain>
        <recommendedName>
            <fullName evidence="13">Molybdopterin adenylyltransferase</fullName>
            <shortName evidence="13">MPT adenylyltransferase</shortName>
            <ecNumber evidence="13">2.7.7.75</ecNumber>
        </recommendedName>
        <alternativeName>
            <fullName evidence="13">Domain G</fullName>
        </alternativeName>
    </domain>
</protein>
<sequence length="497" mass="51656">MAVLECSCNSEDTRDIEQLEARSASGALRSSVELLLLSKGPRGVRMDGPATPSALYRMISIPEAQEIVLRETIPLPAVPMGLAEGHNYILAQNVLAPEPVPPFPASIKDGYAVVSSDGVGEFEVAFEALAGSPPGKLQPGTVAYIGTGGALPEGADAVVQIENTDTLPPGPDGKKRVRINKAARGPGDDVRAVGSDIRAGQVVLQTGDLVGAAEVGLLATVGATVVQVHSKPHVAVLSTGDEVVEPTTKTLGPGQIRDANRAMLLAAACGTGAQVTDLGIARDTVGQLEACLERAIQAKVDVLITTGGVSMGDRDFVKPLLERHATVHFGKVKMKPGKPLTFATLDTPGSGGRPSRRMLVFGLPGNPVSSIVTFNLTVLPAIRRLAGWKEPGLRRVHARTTAAIKLDPERPEYHRVTLHWARPRDAPEGHVGGELVAVGTGGQISSRLLSMRSANALLELPAAEKTLPAGSVVSALLISDLSGMPVPQTPAGTISAS</sequence>
<comment type="similarity">
    <text evidence="13">Belongs to the MoeA family.</text>
</comment>
<keyword evidence="5 13" id="KW-0500">Molybdenum</keyword>
<dbReference type="SUPFAM" id="SSF63867">
    <property type="entry name" value="MoeA C-terminal domain-like"/>
    <property type="match status" value="1"/>
</dbReference>
<comment type="function">
    <text evidence="13">Catalyzes two steps in the biosynthesis of the molybdenum cofactor. In the first step, molybdopterin is adenylated. Subsequently, molybdate is inserted into adenylated molybdopterin and AMP is released.</text>
</comment>
<evidence type="ECO:0000313" key="16">
    <source>
        <dbReference type="Proteomes" id="UP001489004"/>
    </source>
</evidence>
<dbReference type="GO" id="GO:0061599">
    <property type="term" value="F:molybdopterin molybdotransferase activity"/>
    <property type="evidence" value="ECO:0007669"/>
    <property type="project" value="UniProtKB-UniRule"/>
</dbReference>
<dbReference type="Gene3D" id="2.170.190.11">
    <property type="entry name" value="Molybdopterin biosynthesis moea protein, domain 3"/>
    <property type="match status" value="1"/>
</dbReference>
<dbReference type="GO" id="GO:0005829">
    <property type="term" value="C:cytosol"/>
    <property type="evidence" value="ECO:0007669"/>
    <property type="project" value="TreeGrafter"/>
</dbReference>
<keyword evidence="9" id="KW-0067">ATP-binding</keyword>
<evidence type="ECO:0000256" key="11">
    <source>
        <dbReference type="ARBA" id="ARBA00023150"/>
    </source>
</evidence>
<dbReference type="FunFam" id="3.40.980.10:FF:000009">
    <property type="entry name" value="Molybdopterin molybdenumtransferase"/>
    <property type="match status" value="1"/>
</dbReference>
<evidence type="ECO:0000256" key="6">
    <source>
        <dbReference type="ARBA" id="ARBA00022679"/>
    </source>
</evidence>
<keyword evidence="12" id="KW-0511">Multifunctional enzyme</keyword>
<comment type="pathway">
    <text evidence="2 13">Cofactor biosynthesis; molybdopterin biosynthesis.</text>
</comment>
<comment type="similarity">
    <text evidence="3">In the N-terminal section; belongs to the MoaB/Mog family.</text>
</comment>
<accession>A0AAW1PI26</accession>
<evidence type="ECO:0000256" key="8">
    <source>
        <dbReference type="ARBA" id="ARBA00022741"/>
    </source>
</evidence>
<dbReference type="NCBIfam" id="NF045515">
    <property type="entry name" value="Glp_gephyrin"/>
    <property type="match status" value="1"/>
</dbReference>
<dbReference type="EMBL" id="JALJOR010000012">
    <property type="protein sequence ID" value="KAK9807479.1"/>
    <property type="molecule type" value="Genomic_DNA"/>
</dbReference>
<dbReference type="Gene3D" id="2.40.340.10">
    <property type="entry name" value="MoeA, C-terminal, domain IV"/>
    <property type="match status" value="1"/>
</dbReference>
<evidence type="ECO:0000256" key="10">
    <source>
        <dbReference type="ARBA" id="ARBA00022842"/>
    </source>
</evidence>
<dbReference type="Gene3D" id="3.90.105.10">
    <property type="entry name" value="Molybdopterin biosynthesis moea protein, domain 2"/>
    <property type="match status" value="1"/>
</dbReference>
<feature type="domain" description="MoaB/Mog" evidence="14">
    <location>
        <begin position="235"/>
        <end position="384"/>
    </location>
</feature>
<dbReference type="NCBIfam" id="TIGR00177">
    <property type="entry name" value="molyb_syn"/>
    <property type="match status" value="1"/>
</dbReference>
<dbReference type="GO" id="GO:0061598">
    <property type="term" value="F:molybdopterin adenylyltransferase activity"/>
    <property type="evidence" value="ECO:0007669"/>
    <property type="project" value="UniProtKB-UniRule"/>
</dbReference>
<keyword evidence="10 13" id="KW-0460">Magnesium</keyword>
<comment type="catalytic activity">
    <reaction evidence="13">
        <text>molybdopterin + ATP + H(+) = adenylyl-molybdopterin + diphosphate</text>
        <dbReference type="Rhea" id="RHEA:31331"/>
        <dbReference type="ChEBI" id="CHEBI:15378"/>
        <dbReference type="ChEBI" id="CHEBI:30616"/>
        <dbReference type="ChEBI" id="CHEBI:33019"/>
        <dbReference type="ChEBI" id="CHEBI:58698"/>
        <dbReference type="ChEBI" id="CHEBI:62727"/>
    </reaction>
</comment>
<dbReference type="PANTHER" id="PTHR10192">
    <property type="entry name" value="MOLYBDOPTERIN BIOSYNTHESIS PROTEIN"/>
    <property type="match status" value="1"/>
</dbReference>
<dbReference type="SUPFAM" id="SSF53218">
    <property type="entry name" value="Molybdenum cofactor biosynthesis proteins"/>
    <property type="match status" value="1"/>
</dbReference>
<keyword evidence="11 13" id="KW-0501">Molybdenum cofactor biosynthesis</keyword>
<comment type="similarity">
    <text evidence="4">In the C-terminal section; belongs to the MoeA family.</text>
</comment>
<dbReference type="InterPro" id="IPR036688">
    <property type="entry name" value="MoeA_C_domain_IV_sf"/>
</dbReference>
<evidence type="ECO:0000256" key="2">
    <source>
        <dbReference type="ARBA" id="ARBA00005046"/>
    </source>
</evidence>